<dbReference type="AlphaFoldDB" id="A0A936ZSA3"/>
<protein>
    <submittedName>
        <fullName evidence="5">TetR family transcriptional regulator</fullName>
    </submittedName>
</protein>
<dbReference type="SUPFAM" id="SSF46689">
    <property type="entry name" value="Homeodomain-like"/>
    <property type="match status" value="1"/>
</dbReference>
<evidence type="ECO:0000259" key="4">
    <source>
        <dbReference type="PROSITE" id="PS50977"/>
    </source>
</evidence>
<feature type="region of interest" description="Disordered" evidence="3">
    <location>
        <begin position="1"/>
        <end position="79"/>
    </location>
</feature>
<dbReference type="Pfam" id="PF00440">
    <property type="entry name" value="TetR_N"/>
    <property type="match status" value="1"/>
</dbReference>
<keyword evidence="6" id="KW-1185">Reference proteome</keyword>
<dbReference type="Gene3D" id="1.10.357.10">
    <property type="entry name" value="Tetracycline Repressor, domain 2"/>
    <property type="match status" value="1"/>
</dbReference>
<comment type="caution">
    <text evidence="5">The sequence shown here is derived from an EMBL/GenBank/DDBJ whole genome shotgun (WGS) entry which is preliminary data.</text>
</comment>
<dbReference type="Pfam" id="PF17938">
    <property type="entry name" value="TetR_C_29"/>
    <property type="match status" value="1"/>
</dbReference>
<dbReference type="InterPro" id="IPR050109">
    <property type="entry name" value="HTH-type_TetR-like_transc_reg"/>
</dbReference>
<gene>
    <name evidence="5" type="ORF">JI739_14840</name>
</gene>
<reference evidence="5" key="1">
    <citation type="submission" date="2021-01" db="EMBL/GenBank/DDBJ databases">
        <title>Ramlibacter sp. strain AW1 16S ribosomal RNA gene Genome sequencing and assembly.</title>
        <authorList>
            <person name="Kang M."/>
        </authorList>
    </citation>
    <scope>NUCLEOTIDE SEQUENCE</scope>
    <source>
        <strain evidence="5">AW1</strain>
    </source>
</reference>
<dbReference type="Gene3D" id="1.10.10.60">
    <property type="entry name" value="Homeodomain-like"/>
    <property type="match status" value="1"/>
</dbReference>
<feature type="compositionally biased region" description="Low complexity" evidence="3">
    <location>
        <begin position="7"/>
        <end position="28"/>
    </location>
</feature>
<dbReference type="SUPFAM" id="SSF48498">
    <property type="entry name" value="Tetracyclin repressor-like, C-terminal domain"/>
    <property type="match status" value="1"/>
</dbReference>
<dbReference type="EMBL" id="JAEQNA010000005">
    <property type="protein sequence ID" value="MBL0421631.1"/>
    <property type="molecule type" value="Genomic_DNA"/>
</dbReference>
<accession>A0A936ZSA3</accession>
<evidence type="ECO:0000313" key="6">
    <source>
        <dbReference type="Proteomes" id="UP000613011"/>
    </source>
</evidence>
<name>A0A936ZSA3_9BURK</name>
<dbReference type="RefSeq" id="WP_201684701.1">
    <property type="nucleotide sequence ID" value="NZ_JAEQNA010000005.1"/>
</dbReference>
<sequence>MPKNQTAAPSETTAESAAAPRGKTGAAARKTRSTAGAGKPARKAANAAKPAKSATPVKAAKAGNGGPTRTAARTRRSPEEVQARILEAAMHEFSEFGFAGARIDRISSRAKTVDRMLYYYFGNKERLYQTTLEAAYAEMIEAEGNFVVPDGDPVQGIRELVGHTWNLYVSRPQIIRIIMNENLLRGRFIKKSRAIRQKSLPLIALLENILKQGQAQGLFRLDVDASLTLMTMMSLGFFYVANSYTISHWLRADMMEPERCRAWEAHISQTLLASLRA</sequence>
<evidence type="ECO:0000256" key="2">
    <source>
        <dbReference type="PROSITE-ProRule" id="PRU00335"/>
    </source>
</evidence>
<dbReference type="InterPro" id="IPR009057">
    <property type="entry name" value="Homeodomain-like_sf"/>
</dbReference>
<organism evidence="5 6">
    <name type="scientific">Ramlibacter aurantiacus</name>
    <dbReference type="NCBI Taxonomy" id="2801330"/>
    <lineage>
        <taxon>Bacteria</taxon>
        <taxon>Pseudomonadati</taxon>
        <taxon>Pseudomonadota</taxon>
        <taxon>Betaproteobacteria</taxon>
        <taxon>Burkholderiales</taxon>
        <taxon>Comamonadaceae</taxon>
        <taxon>Ramlibacter</taxon>
    </lineage>
</organism>
<feature type="DNA-binding region" description="H-T-H motif" evidence="2">
    <location>
        <begin position="102"/>
        <end position="121"/>
    </location>
</feature>
<dbReference type="PRINTS" id="PR00455">
    <property type="entry name" value="HTHTETR"/>
</dbReference>
<dbReference type="InterPro" id="IPR001647">
    <property type="entry name" value="HTH_TetR"/>
</dbReference>
<dbReference type="PANTHER" id="PTHR30328:SF54">
    <property type="entry name" value="HTH-TYPE TRANSCRIPTIONAL REPRESSOR SCO4008"/>
    <property type="match status" value="1"/>
</dbReference>
<evidence type="ECO:0000313" key="5">
    <source>
        <dbReference type="EMBL" id="MBL0421631.1"/>
    </source>
</evidence>
<dbReference type="GO" id="GO:0003677">
    <property type="term" value="F:DNA binding"/>
    <property type="evidence" value="ECO:0007669"/>
    <property type="project" value="UniProtKB-UniRule"/>
</dbReference>
<dbReference type="InterPro" id="IPR036271">
    <property type="entry name" value="Tet_transcr_reg_TetR-rel_C_sf"/>
</dbReference>
<dbReference type="InterPro" id="IPR041474">
    <property type="entry name" value="NicS_C"/>
</dbReference>
<feature type="domain" description="HTH tetR-type" evidence="4">
    <location>
        <begin position="79"/>
        <end position="139"/>
    </location>
</feature>
<dbReference type="PANTHER" id="PTHR30328">
    <property type="entry name" value="TRANSCRIPTIONAL REPRESSOR"/>
    <property type="match status" value="1"/>
</dbReference>
<proteinExistence type="predicted"/>
<keyword evidence="1 2" id="KW-0238">DNA-binding</keyword>
<dbReference type="Proteomes" id="UP000613011">
    <property type="component" value="Unassembled WGS sequence"/>
</dbReference>
<evidence type="ECO:0000256" key="1">
    <source>
        <dbReference type="ARBA" id="ARBA00023125"/>
    </source>
</evidence>
<evidence type="ECO:0000256" key="3">
    <source>
        <dbReference type="SAM" id="MobiDB-lite"/>
    </source>
</evidence>
<feature type="compositionally biased region" description="Low complexity" evidence="3">
    <location>
        <begin position="35"/>
        <end position="54"/>
    </location>
</feature>
<dbReference type="PROSITE" id="PS50977">
    <property type="entry name" value="HTH_TETR_2"/>
    <property type="match status" value="1"/>
</dbReference>